<dbReference type="AlphaFoldDB" id="A0AA39ZT84"/>
<gene>
    <name evidence="3" type="ORF">B0T26DRAFT_493843</name>
</gene>
<sequence length="409" mass="45007">MDAALRKDFRDAISHMQGLINTANNALEDAEEEKHDYRETNLELQIICYNKDQIIAEQKKDLEELGNAVQTLHLKISRLEWAGACQIQVVDNLQRDSDKLDEAKAKLGKVIRERNEAQDTIHELKEEIKKVRLNDQERFINTVEDMGNRLGDAEYLVHTQKTDIKKAKETISKQSTQIKKLKADVAGANQTRDSALVTVNNLQAMISHMRITANGQDIKITDLTLDGKRKAWSASVQENTMKHMEDYIGQVEAMHLDLMARIQKTEARLQAANSANSAVGTLTAFLASKGHSVFCLVPQAPAQGSSTTNNNSAQQHNAQGSSTTNNNSAQQHNAQGGSTINNSAQQHHARGSSTTVAATGSVSTCSAHPDVSGARAAEREAANHHSMVLAKRQLIATLMDNAMPSRRTF</sequence>
<dbReference type="GeneID" id="85318609"/>
<dbReference type="EMBL" id="JAUIRO010000008">
    <property type="protein sequence ID" value="KAK0703276.1"/>
    <property type="molecule type" value="Genomic_DNA"/>
</dbReference>
<dbReference type="RefSeq" id="XP_060290135.1">
    <property type="nucleotide sequence ID" value="XM_060435339.1"/>
</dbReference>
<name>A0AA39ZT84_9PEZI</name>
<feature type="compositionally biased region" description="Polar residues" evidence="2">
    <location>
        <begin position="302"/>
        <end position="346"/>
    </location>
</feature>
<feature type="compositionally biased region" description="Low complexity" evidence="2">
    <location>
        <begin position="351"/>
        <end position="364"/>
    </location>
</feature>
<evidence type="ECO:0000256" key="1">
    <source>
        <dbReference type="SAM" id="Coils"/>
    </source>
</evidence>
<feature type="coiled-coil region" evidence="1">
    <location>
        <begin position="13"/>
        <end position="134"/>
    </location>
</feature>
<protein>
    <submittedName>
        <fullName evidence="3">Uncharacterized protein</fullName>
    </submittedName>
</protein>
<dbReference type="Proteomes" id="UP001172101">
    <property type="component" value="Unassembled WGS sequence"/>
</dbReference>
<evidence type="ECO:0000313" key="4">
    <source>
        <dbReference type="Proteomes" id="UP001172101"/>
    </source>
</evidence>
<feature type="region of interest" description="Disordered" evidence="2">
    <location>
        <begin position="302"/>
        <end position="385"/>
    </location>
</feature>
<organism evidence="3 4">
    <name type="scientific">Lasiosphaeria miniovina</name>
    <dbReference type="NCBI Taxonomy" id="1954250"/>
    <lineage>
        <taxon>Eukaryota</taxon>
        <taxon>Fungi</taxon>
        <taxon>Dikarya</taxon>
        <taxon>Ascomycota</taxon>
        <taxon>Pezizomycotina</taxon>
        <taxon>Sordariomycetes</taxon>
        <taxon>Sordariomycetidae</taxon>
        <taxon>Sordariales</taxon>
        <taxon>Lasiosphaeriaceae</taxon>
        <taxon>Lasiosphaeria</taxon>
    </lineage>
</organism>
<comment type="caution">
    <text evidence="3">The sequence shown here is derived from an EMBL/GenBank/DDBJ whole genome shotgun (WGS) entry which is preliminary data.</text>
</comment>
<accession>A0AA39ZT84</accession>
<keyword evidence="1" id="KW-0175">Coiled coil</keyword>
<evidence type="ECO:0000256" key="2">
    <source>
        <dbReference type="SAM" id="MobiDB-lite"/>
    </source>
</evidence>
<keyword evidence="4" id="KW-1185">Reference proteome</keyword>
<evidence type="ECO:0000313" key="3">
    <source>
        <dbReference type="EMBL" id="KAK0703276.1"/>
    </source>
</evidence>
<proteinExistence type="predicted"/>
<reference evidence="3" key="1">
    <citation type="submission" date="2023-06" db="EMBL/GenBank/DDBJ databases">
        <title>Genome-scale phylogeny and comparative genomics of the fungal order Sordariales.</title>
        <authorList>
            <consortium name="Lawrence Berkeley National Laboratory"/>
            <person name="Hensen N."/>
            <person name="Bonometti L."/>
            <person name="Westerberg I."/>
            <person name="Brannstrom I.O."/>
            <person name="Guillou S."/>
            <person name="Cros-Aarteil S."/>
            <person name="Calhoun S."/>
            <person name="Haridas S."/>
            <person name="Kuo A."/>
            <person name="Mondo S."/>
            <person name="Pangilinan J."/>
            <person name="Riley R."/>
            <person name="LaButti K."/>
            <person name="Andreopoulos B."/>
            <person name="Lipzen A."/>
            <person name="Chen C."/>
            <person name="Yanf M."/>
            <person name="Daum C."/>
            <person name="Ng V."/>
            <person name="Clum A."/>
            <person name="Steindorff A."/>
            <person name="Ohm R."/>
            <person name="Martin F."/>
            <person name="Silar P."/>
            <person name="Natvig D."/>
            <person name="Lalanne C."/>
            <person name="Gautier V."/>
            <person name="Ament-velasquez S.L."/>
            <person name="Kruys A."/>
            <person name="Hutchinson M.I."/>
            <person name="Powell A.J."/>
            <person name="Barry K."/>
            <person name="Miller A.N."/>
            <person name="Grigoriev I.V."/>
            <person name="Debuchy R."/>
            <person name="Gladieux P."/>
            <person name="Thoren M.H."/>
            <person name="Johannesson H."/>
        </authorList>
    </citation>
    <scope>NUCLEOTIDE SEQUENCE</scope>
    <source>
        <strain evidence="3">SMH2392-1A</strain>
    </source>
</reference>